<sequence length="89" mass="10006">MIDALFVTNLMNTKYVKTTTSGDDSDEMPSIAVAIILLLYLILIFWSITRALKCSQSTPDSRAIHILFCFMSPMLYLFSSYLVPGFCPV</sequence>
<proteinExistence type="predicted"/>
<evidence type="ECO:0000313" key="2">
    <source>
        <dbReference type="EMBL" id="QHU33837.1"/>
    </source>
</evidence>
<dbReference type="EMBL" id="MN740564">
    <property type="protein sequence ID" value="QHU33837.1"/>
    <property type="molecule type" value="Genomic_DNA"/>
</dbReference>
<name>A0A6C0LTB1_9ZZZZ</name>
<protein>
    <submittedName>
        <fullName evidence="2">Uncharacterized protein</fullName>
    </submittedName>
</protein>
<keyword evidence="1" id="KW-0812">Transmembrane</keyword>
<accession>A0A6C0LTB1</accession>
<dbReference type="AlphaFoldDB" id="A0A6C0LTB1"/>
<evidence type="ECO:0000256" key="1">
    <source>
        <dbReference type="SAM" id="Phobius"/>
    </source>
</evidence>
<keyword evidence="1" id="KW-0472">Membrane</keyword>
<organism evidence="2">
    <name type="scientific">viral metagenome</name>
    <dbReference type="NCBI Taxonomy" id="1070528"/>
    <lineage>
        <taxon>unclassified sequences</taxon>
        <taxon>metagenomes</taxon>
        <taxon>organismal metagenomes</taxon>
    </lineage>
</organism>
<feature type="transmembrane region" description="Helical" evidence="1">
    <location>
        <begin position="64"/>
        <end position="83"/>
    </location>
</feature>
<feature type="transmembrane region" description="Helical" evidence="1">
    <location>
        <begin position="31"/>
        <end position="52"/>
    </location>
</feature>
<reference evidence="2" key="1">
    <citation type="journal article" date="2020" name="Nature">
        <title>Giant virus diversity and host interactions through global metagenomics.</title>
        <authorList>
            <person name="Schulz F."/>
            <person name="Roux S."/>
            <person name="Paez-Espino D."/>
            <person name="Jungbluth S."/>
            <person name="Walsh D.A."/>
            <person name="Denef V.J."/>
            <person name="McMahon K.D."/>
            <person name="Konstantinidis K.T."/>
            <person name="Eloe-Fadrosh E.A."/>
            <person name="Kyrpides N.C."/>
            <person name="Woyke T."/>
        </authorList>
    </citation>
    <scope>NUCLEOTIDE SEQUENCE</scope>
    <source>
        <strain evidence="2">GVMAG-S-1016704-142</strain>
    </source>
</reference>
<keyword evidence="1" id="KW-1133">Transmembrane helix</keyword>